<evidence type="ECO:0000256" key="1">
    <source>
        <dbReference type="ARBA" id="ARBA00022962"/>
    </source>
</evidence>
<dbReference type="RefSeq" id="WP_149296732.1">
    <property type="nucleotide sequence ID" value="NZ_VTWH01000001.1"/>
</dbReference>
<dbReference type="InterPro" id="IPR050472">
    <property type="entry name" value="Anth_synth/Amidotransfase"/>
</dbReference>
<evidence type="ECO:0000313" key="3">
    <source>
        <dbReference type="EMBL" id="KAA0971739.1"/>
    </source>
</evidence>
<evidence type="ECO:0000259" key="2">
    <source>
        <dbReference type="Pfam" id="PF00117"/>
    </source>
</evidence>
<keyword evidence="4" id="KW-1185">Reference proteome</keyword>
<dbReference type="GO" id="GO:0004049">
    <property type="term" value="F:anthranilate synthase activity"/>
    <property type="evidence" value="ECO:0007669"/>
    <property type="project" value="TreeGrafter"/>
</dbReference>
<dbReference type="GO" id="GO:0000162">
    <property type="term" value="P:L-tryptophan biosynthetic process"/>
    <property type="evidence" value="ECO:0007669"/>
    <property type="project" value="TreeGrafter"/>
</dbReference>
<dbReference type="Proteomes" id="UP000324738">
    <property type="component" value="Unassembled WGS sequence"/>
</dbReference>
<dbReference type="PROSITE" id="PS51273">
    <property type="entry name" value="GATASE_TYPE_1"/>
    <property type="match status" value="1"/>
</dbReference>
<evidence type="ECO:0000313" key="4">
    <source>
        <dbReference type="Proteomes" id="UP000324738"/>
    </source>
</evidence>
<dbReference type="PANTHER" id="PTHR43418">
    <property type="entry name" value="MULTIFUNCTIONAL TRYPTOPHAN BIOSYNTHESIS PROTEIN-RELATED"/>
    <property type="match status" value="1"/>
</dbReference>
<dbReference type="PRINTS" id="PR00096">
    <property type="entry name" value="GATASE"/>
</dbReference>
<dbReference type="GO" id="GO:0005829">
    <property type="term" value="C:cytosol"/>
    <property type="evidence" value="ECO:0007669"/>
    <property type="project" value="TreeGrafter"/>
</dbReference>
<protein>
    <submittedName>
        <fullName evidence="3">Aminodeoxychorismate/anthranilate synthase component II</fullName>
    </submittedName>
</protein>
<organism evidence="3 4">
    <name type="scientific">Aureimonas fodinaquatilis</name>
    <dbReference type="NCBI Taxonomy" id="2565783"/>
    <lineage>
        <taxon>Bacteria</taxon>
        <taxon>Pseudomonadati</taxon>
        <taxon>Pseudomonadota</taxon>
        <taxon>Alphaproteobacteria</taxon>
        <taxon>Hyphomicrobiales</taxon>
        <taxon>Aurantimonadaceae</taxon>
        <taxon>Aureimonas</taxon>
    </lineage>
</organism>
<gene>
    <name evidence="3" type="ORF">FPY71_00985</name>
</gene>
<dbReference type="AlphaFoldDB" id="A0A5B0E2T8"/>
<proteinExistence type="predicted"/>
<comment type="caution">
    <text evidence="3">The sequence shown here is derived from an EMBL/GenBank/DDBJ whole genome shotgun (WGS) entry which is preliminary data.</text>
</comment>
<dbReference type="Gene3D" id="3.40.50.880">
    <property type="match status" value="1"/>
</dbReference>
<feature type="domain" description="Glutamine amidotransferase" evidence="2">
    <location>
        <begin position="3"/>
        <end position="186"/>
    </location>
</feature>
<name>A0A5B0E2T8_9HYPH</name>
<dbReference type="EMBL" id="VTWH01000001">
    <property type="protein sequence ID" value="KAA0971739.1"/>
    <property type="molecule type" value="Genomic_DNA"/>
</dbReference>
<dbReference type="Pfam" id="PF00117">
    <property type="entry name" value="GATase"/>
    <property type="match status" value="1"/>
</dbReference>
<accession>A0A5B0E2T8</accession>
<dbReference type="InterPro" id="IPR029062">
    <property type="entry name" value="Class_I_gatase-like"/>
</dbReference>
<dbReference type="SUPFAM" id="SSF52317">
    <property type="entry name" value="Class I glutamine amidotransferase-like"/>
    <property type="match status" value="1"/>
</dbReference>
<keyword evidence="1" id="KW-0315">Glutamine amidotransferase</keyword>
<dbReference type="NCBIfam" id="TIGR00566">
    <property type="entry name" value="trpG_papA"/>
    <property type="match status" value="1"/>
</dbReference>
<dbReference type="InterPro" id="IPR017926">
    <property type="entry name" value="GATASE"/>
</dbReference>
<dbReference type="InterPro" id="IPR006221">
    <property type="entry name" value="TrpG/PapA_dom"/>
</dbReference>
<reference evidence="3 4" key="1">
    <citation type="submission" date="2019-08" db="EMBL/GenBank/DDBJ databases">
        <title>Aureimonas fodiniaquatilis sp. nov., isolated from a coal mine wastewater.</title>
        <authorList>
            <person name="Kim W."/>
        </authorList>
    </citation>
    <scope>NUCLEOTIDE SEQUENCE [LARGE SCALE GENOMIC DNA]</scope>
    <source>
        <strain evidence="3 4">CAU 1482</strain>
    </source>
</reference>
<dbReference type="PRINTS" id="PR00099">
    <property type="entry name" value="CPSGATASE"/>
</dbReference>
<dbReference type="PRINTS" id="PR00097">
    <property type="entry name" value="ANTSNTHASEII"/>
</dbReference>
<dbReference type="OrthoDB" id="9803598at2"/>
<dbReference type="CDD" id="cd01743">
    <property type="entry name" value="GATase1_Anthranilate_Synthase"/>
    <property type="match status" value="1"/>
</dbReference>
<sequence length="201" mass="21580">MILIIDNYDSFVFNIARYFERLGQTVQVVRNDDVSAESLMADMPEALVVSPGPCSPLEAGASLPIVQALSGKLPILGVCLGHQVIGAAFGGEVTRAHRPLHGQASVLEHTGEGLFAGLPHPATGGRYHSLIVRETPAMLSQLRIDARSAEGEIMALSHRQHPTYGIQFHPESVLTPDGLRIIENFLSVVSAVHLRQPAIPA</sequence>
<dbReference type="PANTHER" id="PTHR43418:SF4">
    <property type="entry name" value="MULTIFUNCTIONAL TRYPTOPHAN BIOSYNTHESIS PROTEIN"/>
    <property type="match status" value="1"/>
</dbReference>
<dbReference type="FunFam" id="3.40.50.880:FF:000003">
    <property type="entry name" value="Anthranilate synthase component II"/>
    <property type="match status" value="1"/>
</dbReference>